<evidence type="ECO:0000313" key="4">
    <source>
        <dbReference type="Proteomes" id="UP001320420"/>
    </source>
</evidence>
<dbReference type="AlphaFoldDB" id="A0AAN9URW2"/>
<feature type="chain" id="PRO_5042967083" description="Cyanovirin-N domain-containing protein" evidence="1">
    <location>
        <begin position="23"/>
        <end position="133"/>
    </location>
</feature>
<sequence>MKSLFGIPSLSIFLSALWLAEAKWSGDCRDAHLVDNRYLTASCPREVQGGVVLACTRVDLNNCYINDMGMLKPRLFGNYVKTCTDCELDGTDLTCRCAVANLGLCFTSSVNTDFRIGLVNGRLSCYGIIDEDC</sequence>
<evidence type="ECO:0000313" key="3">
    <source>
        <dbReference type="EMBL" id="KAK7751902.1"/>
    </source>
</evidence>
<comment type="caution">
    <text evidence="3">The sequence shown here is derived from an EMBL/GenBank/DDBJ whole genome shotgun (WGS) entry which is preliminary data.</text>
</comment>
<reference evidence="3 4" key="1">
    <citation type="submission" date="2024-02" db="EMBL/GenBank/DDBJ databases">
        <title>De novo assembly and annotation of 12 fungi associated with fruit tree decline syndrome in Ontario, Canada.</title>
        <authorList>
            <person name="Sulman M."/>
            <person name="Ellouze W."/>
            <person name="Ilyukhin E."/>
        </authorList>
    </citation>
    <scope>NUCLEOTIDE SEQUENCE [LARGE SCALE GENOMIC DNA]</scope>
    <source>
        <strain evidence="3 4">M11/M66-122</strain>
    </source>
</reference>
<dbReference type="InterPro" id="IPR036673">
    <property type="entry name" value="Cyanovirin-N_sf"/>
</dbReference>
<dbReference type="InterPro" id="IPR011058">
    <property type="entry name" value="Cyanovirin-N"/>
</dbReference>
<keyword evidence="4" id="KW-1185">Reference proteome</keyword>
<feature type="signal peptide" evidence="1">
    <location>
        <begin position="1"/>
        <end position="22"/>
    </location>
</feature>
<dbReference type="Pfam" id="PF08881">
    <property type="entry name" value="CVNH"/>
    <property type="match status" value="1"/>
</dbReference>
<accession>A0AAN9URW2</accession>
<keyword evidence="1" id="KW-0732">Signal</keyword>
<dbReference type="Proteomes" id="UP001320420">
    <property type="component" value="Unassembled WGS sequence"/>
</dbReference>
<feature type="domain" description="Cyanovirin-N" evidence="2">
    <location>
        <begin position="26"/>
        <end position="123"/>
    </location>
</feature>
<name>A0AAN9URW2_9PEZI</name>
<evidence type="ECO:0000259" key="2">
    <source>
        <dbReference type="Pfam" id="PF08881"/>
    </source>
</evidence>
<proteinExistence type="predicted"/>
<evidence type="ECO:0000256" key="1">
    <source>
        <dbReference type="SAM" id="SignalP"/>
    </source>
</evidence>
<organism evidence="3 4">
    <name type="scientific">Diatrype stigma</name>
    <dbReference type="NCBI Taxonomy" id="117547"/>
    <lineage>
        <taxon>Eukaryota</taxon>
        <taxon>Fungi</taxon>
        <taxon>Dikarya</taxon>
        <taxon>Ascomycota</taxon>
        <taxon>Pezizomycotina</taxon>
        <taxon>Sordariomycetes</taxon>
        <taxon>Xylariomycetidae</taxon>
        <taxon>Xylariales</taxon>
        <taxon>Diatrypaceae</taxon>
        <taxon>Diatrype</taxon>
    </lineage>
</organism>
<dbReference type="SUPFAM" id="SSF51322">
    <property type="entry name" value="Cyanovirin-N"/>
    <property type="match status" value="1"/>
</dbReference>
<dbReference type="EMBL" id="JAKJXP020000044">
    <property type="protein sequence ID" value="KAK7751902.1"/>
    <property type="molecule type" value="Genomic_DNA"/>
</dbReference>
<gene>
    <name evidence="3" type="ORF">SLS62_006203</name>
</gene>
<dbReference type="Gene3D" id="2.30.60.10">
    <property type="entry name" value="Cyanovirin-N"/>
    <property type="match status" value="1"/>
</dbReference>
<protein>
    <recommendedName>
        <fullName evidence="2">Cyanovirin-N domain-containing protein</fullName>
    </recommendedName>
</protein>